<dbReference type="Proteomes" id="UP000187209">
    <property type="component" value="Unassembled WGS sequence"/>
</dbReference>
<dbReference type="Gene3D" id="1.10.238.10">
    <property type="entry name" value="EF-hand"/>
    <property type="match status" value="1"/>
</dbReference>
<evidence type="ECO:0000313" key="5">
    <source>
        <dbReference type="Proteomes" id="UP000187209"/>
    </source>
</evidence>
<dbReference type="PROSITE" id="PS50222">
    <property type="entry name" value="EF_HAND_2"/>
    <property type="match status" value="2"/>
</dbReference>
<keyword evidence="5" id="KW-1185">Reference proteome</keyword>
<keyword evidence="1" id="KW-0677">Repeat</keyword>
<dbReference type="InterPro" id="IPR018247">
    <property type="entry name" value="EF_Hand_1_Ca_BS"/>
</dbReference>
<feature type="domain" description="EF-hand" evidence="3">
    <location>
        <begin position="22"/>
        <end position="57"/>
    </location>
</feature>
<dbReference type="InterPro" id="IPR011992">
    <property type="entry name" value="EF-hand-dom_pair"/>
</dbReference>
<evidence type="ECO:0000313" key="4">
    <source>
        <dbReference type="EMBL" id="OMJ77116.1"/>
    </source>
</evidence>
<evidence type="ECO:0000256" key="2">
    <source>
        <dbReference type="ARBA" id="ARBA00022837"/>
    </source>
</evidence>
<organism evidence="4 5">
    <name type="scientific">Stentor coeruleus</name>
    <dbReference type="NCBI Taxonomy" id="5963"/>
    <lineage>
        <taxon>Eukaryota</taxon>
        <taxon>Sar</taxon>
        <taxon>Alveolata</taxon>
        <taxon>Ciliophora</taxon>
        <taxon>Postciliodesmatophora</taxon>
        <taxon>Heterotrichea</taxon>
        <taxon>Heterotrichida</taxon>
        <taxon>Stentoridae</taxon>
        <taxon>Stentor</taxon>
    </lineage>
</organism>
<dbReference type="InterPro" id="IPR050145">
    <property type="entry name" value="Centrin_CML-like"/>
</dbReference>
<proteinExistence type="predicted"/>
<evidence type="ECO:0000259" key="3">
    <source>
        <dbReference type="PROSITE" id="PS50222"/>
    </source>
</evidence>
<dbReference type="EMBL" id="MPUH01000592">
    <property type="protein sequence ID" value="OMJ77116.1"/>
    <property type="molecule type" value="Genomic_DNA"/>
</dbReference>
<dbReference type="PANTHER" id="PTHR23050">
    <property type="entry name" value="CALCIUM BINDING PROTEIN"/>
    <property type="match status" value="1"/>
</dbReference>
<dbReference type="SUPFAM" id="SSF47473">
    <property type="entry name" value="EF-hand"/>
    <property type="match status" value="1"/>
</dbReference>
<protein>
    <recommendedName>
        <fullName evidence="3">EF-hand domain-containing protein</fullName>
    </recommendedName>
</protein>
<dbReference type="GO" id="GO:0005509">
    <property type="term" value="F:calcium ion binding"/>
    <property type="evidence" value="ECO:0007669"/>
    <property type="project" value="InterPro"/>
</dbReference>
<reference evidence="4 5" key="1">
    <citation type="submission" date="2016-11" db="EMBL/GenBank/DDBJ databases">
        <title>The macronuclear genome of Stentor coeruleus: a giant cell with tiny introns.</title>
        <authorList>
            <person name="Slabodnick M."/>
            <person name="Ruby J.G."/>
            <person name="Reiff S.B."/>
            <person name="Swart E.C."/>
            <person name="Gosai S."/>
            <person name="Prabakaran S."/>
            <person name="Witkowska E."/>
            <person name="Larue G.E."/>
            <person name="Fisher S."/>
            <person name="Freeman R.M."/>
            <person name="Gunawardena J."/>
            <person name="Chu W."/>
            <person name="Stover N.A."/>
            <person name="Gregory B.D."/>
            <person name="Nowacki M."/>
            <person name="Derisi J."/>
            <person name="Roy S.W."/>
            <person name="Marshall W.F."/>
            <person name="Sood P."/>
        </authorList>
    </citation>
    <scope>NUCLEOTIDE SEQUENCE [LARGE SCALE GENOMIC DNA]</scope>
    <source>
        <strain evidence="4">WM001</strain>
    </source>
</reference>
<accession>A0A1R2BK34</accession>
<comment type="caution">
    <text evidence="4">The sequence shown here is derived from an EMBL/GenBank/DDBJ whole genome shotgun (WGS) entry which is preliminary data.</text>
</comment>
<dbReference type="AlphaFoldDB" id="A0A1R2BK34"/>
<dbReference type="Pfam" id="PF13499">
    <property type="entry name" value="EF-hand_7"/>
    <property type="match status" value="1"/>
</dbReference>
<name>A0A1R2BK34_9CILI</name>
<keyword evidence="2" id="KW-0106">Calcium</keyword>
<dbReference type="InterPro" id="IPR002048">
    <property type="entry name" value="EF_hand_dom"/>
</dbReference>
<dbReference type="PROSITE" id="PS00018">
    <property type="entry name" value="EF_HAND_1"/>
    <property type="match status" value="2"/>
</dbReference>
<gene>
    <name evidence="4" type="ORF">SteCoe_23342</name>
</gene>
<evidence type="ECO:0000256" key="1">
    <source>
        <dbReference type="ARBA" id="ARBA00022737"/>
    </source>
</evidence>
<dbReference type="CDD" id="cd00051">
    <property type="entry name" value="EFh"/>
    <property type="match status" value="1"/>
</dbReference>
<dbReference type="OrthoDB" id="418109at2759"/>
<sequence length="95" mass="10894">MDNFTPEEIQQFNDINKALERGDLTRVNELFNLIDRNHNGTIESSEIKLMMEHMLGESASDEEVAGIILELDTNKNGVIDINEFIYLMKDKYGSN</sequence>
<feature type="domain" description="EF-hand" evidence="3">
    <location>
        <begin position="59"/>
        <end position="94"/>
    </location>
</feature>
<dbReference type="SMART" id="SM00054">
    <property type="entry name" value="EFh"/>
    <property type="match status" value="2"/>
</dbReference>